<dbReference type="Gene3D" id="1.25.40.10">
    <property type="entry name" value="Tetratricopeptide repeat domain"/>
    <property type="match status" value="1"/>
</dbReference>
<comment type="caution">
    <text evidence="4">The sequence shown here is derived from an EMBL/GenBank/DDBJ whole genome shotgun (WGS) entry which is preliminary data.</text>
</comment>
<feature type="transmembrane region" description="Helical" evidence="3">
    <location>
        <begin position="250"/>
        <end position="270"/>
    </location>
</feature>
<feature type="region of interest" description="Disordered" evidence="2">
    <location>
        <begin position="165"/>
        <end position="243"/>
    </location>
</feature>
<evidence type="ECO:0000256" key="2">
    <source>
        <dbReference type="SAM" id="MobiDB-lite"/>
    </source>
</evidence>
<dbReference type="InterPro" id="IPR019734">
    <property type="entry name" value="TPR_rpt"/>
</dbReference>
<proteinExistence type="predicted"/>
<keyword evidence="3" id="KW-0472">Membrane</keyword>
<evidence type="ECO:0000313" key="5">
    <source>
        <dbReference type="Proteomes" id="UP000245934"/>
    </source>
</evidence>
<evidence type="ECO:0000256" key="3">
    <source>
        <dbReference type="SAM" id="Phobius"/>
    </source>
</evidence>
<sequence length="466" mass="51742">MGSFEKGLLLFRKGEYKKAGDLLSIASTEQPDNLKVWNALAVALSKSGDNTRALTAIDAAVRLDPDNPVCKKNREKILTQLSNTFEIDESTYIHSKEGTRQVVIDKFLKLHTKPDDLIQVEEDEEYVLDDQWEISQGSEVFSSDESSVAPGSIIKEEPGFLQSEKVSLRDETSTPDIDDLGVLPGGSPDDGQLGLEDNKKEPDSLGFLENPYADTFSLIEEKEEEKEKTREKEGKEENSPPGSSIPIKPLIFSLAALVILLIAGIFLWNAGFFMESPEYYSPEPMYDQISEPISTPVTVIPTSDGSLSPVIENTSTIPPEPVEILTPEEILDTKNLPENYDDAEFFAVTTTMLSRADNELKVLRSALQDHKYALVSDEVETVLDLIYDYTIKYTSYSLSPEATESARTIHEITGLIEKVVDYSEKAIEASDLGEKEVENAHLVSAIENIKKAMEKIEEYQKANGAK</sequence>
<feature type="repeat" description="TPR" evidence="1">
    <location>
        <begin position="34"/>
        <end position="67"/>
    </location>
</feature>
<dbReference type="SUPFAM" id="SSF48452">
    <property type="entry name" value="TPR-like"/>
    <property type="match status" value="1"/>
</dbReference>
<gene>
    <name evidence="4" type="ORF">DLD82_02305</name>
</gene>
<keyword evidence="3" id="KW-0812">Transmembrane</keyword>
<dbReference type="RefSeq" id="WP_109939491.1">
    <property type="nucleotide sequence ID" value="NZ_CP176366.1"/>
</dbReference>
<accession>A0A2V2N779</accession>
<evidence type="ECO:0000313" key="4">
    <source>
        <dbReference type="EMBL" id="PWR75914.1"/>
    </source>
</evidence>
<organism evidence="4 5">
    <name type="scientific">Methanospirillum stamsii</name>
    <dbReference type="NCBI Taxonomy" id="1277351"/>
    <lineage>
        <taxon>Archaea</taxon>
        <taxon>Methanobacteriati</taxon>
        <taxon>Methanobacteriota</taxon>
        <taxon>Stenosarchaea group</taxon>
        <taxon>Methanomicrobia</taxon>
        <taxon>Methanomicrobiales</taxon>
        <taxon>Methanospirillaceae</taxon>
        <taxon>Methanospirillum</taxon>
    </lineage>
</organism>
<dbReference type="GeneID" id="97607811"/>
<keyword evidence="3" id="KW-1133">Transmembrane helix</keyword>
<dbReference type="AlphaFoldDB" id="A0A2V2N779"/>
<dbReference type="EMBL" id="QGMZ01000006">
    <property type="protein sequence ID" value="PWR75914.1"/>
    <property type="molecule type" value="Genomic_DNA"/>
</dbReference>
<protein>
    <submittedName>
        <fullName evidence="4">Uncharacterized protein</fullName>
    </submittedName>
</protein>
<dbReference type="Pfam" id="PF14559">
    <property type="entry name" value="TPR_19"/>
    <property type="match status" value="1"/>
</dbReference>
<keyword evidence="1" id="KW-0802">TPR repeat</keyword>
<reference evidence="4 5" key="1">
    <citation type="submission" date="2018-05" db="EMBL/GenBank/DDBJ databases">
        <title>Draft genome of Methanospirillum stamsii Pt1.</title>
        <authorList>
            <person name="Dueholm M.S."/>
            <person name="Nielsen P.H."/>
            <person name="Bakmann L.F."/>
            <person name="Otzen D.E."/>
        </authorList>
    </citation>
    <scope>NUCLEOTIDE SEQUENCE [LARGE SCALE GENOMIC DNA]</scope>
    <source>
        <strain evidence="4 5">Pt1</strain>
    </source>
</reference>
<name>A0A2V2N779_9EURY</name>
<dbReference type="Proteomes" id="UP000245934">
    <property type="component" value="Unassembled WGS sequence"/>
</dbReference>
<keyword evidence="5" id="KW-1185">Reference proteome</keyword>
<dbReference type="InterPro" id="IPR011990">
    <property type="entry name" value="TPR-like_helical_dom_sf"/>
</dbReference>
<evidence type="ECO:0000256" key="1">
    <source>
        <dbReference type="PROSITE-ProRule" id="PRU00339"/>
    </source>
</evidence>
<feature type="compositionally biased region" description="Basic and acidic residues" evidence="2">
    <location>
        <begin position="225"/>
        <end position="238"/>
    </location>
</feature>
<dbReference type="PROSITE" id="PS50005">
    <property type="entry name" value="TPR"/>
    <property type="match status" value="1"/>
</dbReference>